<reference evidence="2" key="1">
    <citation type="submission" date="2016-04" db="EMBL/GenBank/DDBJ databases">
        <authorList>
            <person name="Chen L."/>
            <person name="Zhuang W."/>
            <person name="Wang G."/>
        </authorList>
    </citation>
    <scope>NUCLEOTIDE SEQUENCE [LARGE SCALE GENOMIC DNA]</scope>
    <source>
        <strain evidence="2">208</strain>
    </source>
</reference>
<dbReference type="STRING" id="550983.A4R26_33185"/>
<proteinExistence type="predicted"/>
<evidence type="ECO:0000313" key="1">
    <source>
        <dbReference type="EMBL" id="OQP67540.1"/>
    </source>
</evidence>
<evidence type="ECO:0000313" key="2">
    <source>
        <dbReference type="Proteomes" id="UP000192276"/>
    </source>
</evidence>
<dbReference type="OrthoDB" id="6023725at2"/>
<comment type="caution">
    <text evidence="1">The sequence shown here is derived from an EMBL/GenBank/DDBJ whole genome shotgun (WGS) entry which is preliminary data.</text>
</comment>
<sequence length="405" mass="46640">MTPLFRATTVFFATLLLGCDGQSGDSIKNRKNDTLINYSKRASLVDTPRSFVRNYGNTDSNRLFAFVGEKLLVEPLPHKRGSMDNGFKAKYAILKKIYGNFPQDTIEFVAYDHYGTPPFSKFKNVLLYVSADSGTYYHQKYMYNDVYKTKGGRWAGTYADGDYKHAYNKHTKIKPVKIDFAERVAYPTRAIIYSGAQVTYSYPKPYFKTVGDSAIAIYGNFVEELFALKKTGILTARRLFEATAEQEEDMVESMQPEAPKTPPSADDLKFLSFWKTFVVSLKEPGLKNFRKIALDSLLICDRIRSTDNFIDKCFGEVIDDEVQKRIIDRTKLEYTSSQVEFADIFTSNARKEIVKVGNKYRFRQMLVTRSTKNSNPPTIDFVFIETKKGYRFYGIDHYWFKECCQ</sequence>
<dbReference type="EMBL" id="LWBP01000025">
    <property type="protein sequence ID" value="OQP67540.1"/>
    <property type="molecule type" value="Genomic_DNA"/>
</dbReference>
<protein>
    <recommendedName>
        <fullName evidence="3">Lipoprotein</fullName>
    </recommendedName>
</protein>
<accession>A0A1V9GAE1</accession>
<keyword evidence="2" id="KW-1185">Reference proteome</keyword>
<dbReference type="PROSITE" id="PS51257">
    <property type="entry name" value="PROKAR_LIPOPROTEIN"/>
    <property type="match status" value="1"/>
</dbReference>
<dbReference type="Proteomes" id="UP000192276">
    <property type="component" value="Unassembled WGS sequence"/>
</dbReference>
<gene>
    <name evidence="1" type="ORF">A4R26_33185</name>
</gene>
<name>A0A1V9GAE1_9BACT</name>
<organism evidence="1 2">
    <name type="scientific">Niastella populi</name>
    <dbReference type="NCBI Taxonomy" id="550983"/>
    <lineage>
        <taxon>Bacteria</taxon>
        <taxon>Pseudomonadati</taxon>
        <taxon>Bacteroidota</taxon>
        <taxon>Chitinophagia</taxon>
        <taxon>Chitinophagales</taxon>
        <taxon>Chitinophagaceae</taxon>
        <taxon>Niastella</taxon>
    </lineage>
</organism>
<dbReference type="AlphaFoldDB" id="A0A1V9GAE1"/>
<evidence type="ECO:0008006" key="3">
    <source>
        <dbReference type="Google" id="ProtNLM"/>
    </source>
</evidence>
<dbReference type="RefSeq" id="WP_081161761.1">
    <property type="nucleotide sequence ID" value="NZ_LWBP01000025.1"/>
</dbReference>